<evidence type="ECO:0000256" key="1">
    <source>
        <dbReference type="ARBA" id="ARBA00010641"/>
    </source>
</evidence>
<dbReference type="PANTHER" id="PTHR43133">
    <property type="entry name" value="RNA POLYMERASE ECF-TYPE SIGMA FACTO"/>
    <property type="match status" value="1"/>
</dbReference>
<protein>
    <submittedName>
        <fullName evidence="7">RNA polymerase sigma factor</fullName>
    </submittedName>
</protein>
<evidence type="ECO:0000259" key="5">
    <source>
        <dbReference type="Pfam" id="PF04542"/>
    </source>
</evidence>
<keyword evidence="4" id="KW-0804">Transcription</keyword>
<dbReference type="InterPro" id="IPR013325">
    <property type="entry name" value="RNA_pol_sigma_r2"/>
</dbReference>
<dbReference type="InterPro" id="IPR013324">
    <property type="entry name" value="RNA_pol_sigma_r3/r4-like"/>
</dbReference>
<evidence type="ECO:0000256" key="3">
    <source>
        <dbReference type="ARBA" id="ARBA00023082"/>
    </source>
</evidence>
<reference evidence="7 8" key="1">
    <citation type="submission" date="2020-08" db="EMBL/GenBank/DDBJ databases">
        <title>Genome public.</title>
        <authorList>
            <person name="Liu C."/>
            <person name="Sun Q."/>
        </authorList>
    </citation>
    <scope>NUCLEOTIDE SEQUENCE [LARGE SCALE GENOMIC DNA]</scope>
    <source>
        <strain evidence="7 8">NSJ-37</strain>
    </source>
</reference>
<dbReference type="InterPro" id="IPR036388">
    <property type="entry name" value="WH-like_DNA-bd_sf"/>
</dbReference>
<dbReference type="PANTHER" id="PTHR43133:SF51">
    <property type="entry name" value="RNA POLYMERASE SIGMA FACTOR"/>
    <property type="match status" value="1"/>
</dbReference>
<feature type="domain" description="RNA polymerase sigma factor 70 region 4 type 2" evidence="6">
    <location>
        <begin position="99"/>
        <end position="150"/>
    </location>
</feature>
<dbReference type="InterPro" id="IPR007627">
    <property type="entry name" value="RNA_pol_sigma70_r2"/>
</dbReference>
<dbReference type="RefSeq" id="WP_249297770.1">
    <property type="nucleotide sequence ID" value="NZ_JACRSX010000006.1"/>
</dbReference>
<proteinExistence type="inferred from homology"/>
<dbReference type="SUPFAM" id="SSF88946">
    <property type="entry name" value="Sigma2 domain of RNA polymerase sigma factors"/>
    <property type="match status" value="1"/>
</dbReference>
<keyword evidence="2" id="KW-0805">Transcription regulation</keyword>
<comment type="caution">
    <text evidence="7">The sequence shown here is derived from an EMBL/GenBank/DDBJ whole genome shotgun (WGS) entry which is preliminary data.</text>
</comment>
<dbReference type="InterPro" id="IPR013249">
    <property type="entry name" value="RNA_pol_sigma70_r4_t2"/>
</dbReference>
<evidence type="ECO:0000259" key="6">
    <source>
        <dbReference type="Pfam" id="PF08281"/>
    </source>
</evidence>
<comment type="similarity">
    <text evidence="1">Belongs to the sigma-70 factor family. ECF subfamily.</text>
</comment>
<evidence type="ECO:0000313" key="8">
    <source>
        <dbReference type="Proteomes" id="UP000606193"/>
    </source>
</evidence>
<dbReference type="InterPro" id="IPR039425">
    <property type="entry name" value="RNA_pol_sigma-70-like"/>
</dbReference>
<dbReference type="Pfam" id="PF04542">
    <property type="entry name" value="Sigma70_r2"/>
    <property type="match status" value="1"/>
</dbReference>
<organism evidence="7 8">
    <name type="scientific">Jutongia huaianensis</name>
    <dbReference type="NCBI Taxonomy" id="2763668"/>
    <lineage>
        <taxon>Bacteria</taxon>
        <taxon>Bacillati</taxon>
        <taxon>Bacillota</taxon>
        <taxon>Clostridia</taxon>
        <taxon>Lachnospirales</taxon>
        <taxon>Lachnospiraceae</taxon>
        <taxon>Jutongia</taxon>
    </lineage>
</organism>
<keyword evidence="8" id="KW-1185">Reference proteome</keyword>
<dbReference type="InterPro" id="IPR014284">
    <property type="entry name" value="RNA_pol_sigma-70_dom"/>
</dbReference>
<accession>A0ABR7N135</accession>
<gene>
    <name evidence="7" type="ORF">H8704_06875</name>
</gene>
<dbReference type="EMBL" id="JACRSX010000006">
    <property type="protein sequence ID" value="MBC8562353.1"/>
    <property type="molecule type" value="Genomic_DNA"/>
</dbReference>
<dbReference type="Pfam" id="PF08281">
    <property type="entry name" value="Sigma70_r4_2"/>
    <property type="match status" value="1"/>
</dbReference>
<evidence type="ECO:0000313" key="7">
    <source>
        <dbReference type="EMBL" id="MBC8562353.1"/>
    </source>
</evidence>
<evidence type="ECO:0000256" key="2">
    <source>
        <dbReference type="ARBA" id="ARBA00023015"/>
    </source>
</evidence>
<feature type="domain" description="RNA polymerase sigma-70 region 2" evidence="5">
    <location>
        <begin position="10"/>
        <end position="75"/>
    </location>
</feature>
<dbReference type="NCBIfam" id="TIGR02937">
    <property type="entry name" value="sigma70-ECF"/>
    <property type="match status" value="1"/>
</dbReference>
<dbReference type="SUPFAM" id="SSF88659">
    <property type="entry name" value="Sigma3 and sigma4 domains of RNA polymerase sigma factors"/>
    <property type="match status" value="1"/>
</dbReference>
<dbReference type="Proteomes" id="UP000606193">
    <property type="component" value="Unassembled WGS sequence"/>
</dbReference>
<sequence length="161" mass="19574">MNKEEFESCYNRHFDFVYRLSFTYVKNPADAEDVAQETFVRLYRQEGEFASEEHVRRWLLRVAINLSKDHLRSRWNQKRQEFDENMPEEVFGWQENQKEIWQEVAALPEKYRLVLYLYYYEGYSVREIGQILRCSISAVKMRLKRGREKLRESLEPGIVGF</sequence>
<dbReference type="Gene3D" id="1.10.10.10">
    <property type="entry name" value="Winged helix-like DNA-binding domain superfamily/Winged helix DNA-binding domain"/>
    <property type="match status" value="1"/>
</dbReference>
<keyword evidence="3" id="KW-0731">Sigma factor</keyword>
<evidence type="ECO:0000256" key="4">
    <source>
        <dbReference type="ARBA" id="ARBA00023163"/>
    </source>
</evidence>
<name>A0ABR7N135_9FIRM</name>
<dbReference type="Gene3D" id="1.10.1740.10">
    <property type="match status" value="1"/>
</dbReference>